<gene>
    <name evidence="1" type="ORF">MDA_GLEAN10010990</name>
</gene>
<dbReference type="AlphaFoldDB" id="L5LLJ9"/>
<proteinExistence type="predicted"/>
<dbReference type="Proteomes" id="UP000010556">
    <property type="component" value="Unassembled WGS sequence"/>
</dbReference>
<dbReference type="EMBL" id="KB110667">
    <property type="protein sequence ID" value="ELK26866.1"/>
    <property type="molecule type" value="Genomic_DNA"/>
</dbReference>
<sequence>MPQTLILEKKCFSVFSFRFLRLRIPLQPPPQELQDFCWPTEDHSSPGLLYNIITELPPPTLHHESWFPPGKFSDDFCNHVTPPIVSPFFLSGCEIH</sequence>
<reference evidence="2" key="1">
    <citation type="journal article" date="2013" name="Science">
        <title>Comparative analysis of bat genomes provides insight into the evolution of flight and immunity.</title>
        <authorList>
            <person name="Zhang G."/>
            <person name="Cowled C."/>
            <person name="Shi Z."/>
            <person name="Huang Z."/>
            <person name="Bishop-Lilly K.A."/>
            <person name="Fang X."/>
            <person name="Wynne J.W."/>
            <person name="Xiong Z."/>
            <person name="Baker M.L."/>
            <person name="Zhao W."/>
            <person name="Tachedjian M."/>
            <person name="Zhu Y."/>
            <person name="Zhou P."/>
            <person name="Jiang X."/>
            <person name="Ng J."/>
            <person name="Yang L."/>
            <person name="Wu L."/>
            <person name="Xiao J."/>
            <person name="Feng Y."/>
            <person name="Chen Y."/>
            <person name="Sun X."/>
            <person name="Zhang Y."/>
            <person name="Marsh G.A."/>
            <person name="Crameri G."/>
            <person name="Broder C.C."/>
            <person name="Frey K.G."/>
            <person name="Wang L.F."/>
            <person name="Wang J."/>
        </authorList>
    </citation>
    <scope>NUCLEOTIDE SEQUENCE [LARGE SCALE GENOMIC DNA]</scope>
</reference>
<keyword evidence="2" id="KW-1185">Reference proteome</keyword>
<organism evidence="1 2">
    <name type="scientific">Myotis davidii</name>
    <name type="common">David's myotis</name>
    <dbReference type="NCBI Taxonomy" id="225400"/>
    <lineage>
        <taxon>Eukaryota</taxon>
        <taxon>Metazoa</taxon>
        <taxon>Chordata</taxon>
        <taxon>Craniata</taxon>
        <taxon>Vertebrata</taxon>
        <taxon>Euteleostomi</taxon>
        <taxon>Mammalia</taxon>
        <taxon>Eutheria</taxon>
        <taxon>Laurasiatheria</taxon>
        <taxon>Chiroptera</taxon>
        <taxon>Yangochiroptera</taxon>
        <taxon>Vespertilionidae</taxon>
        <taxon>Myotis</taxon>
    </lineage>
</organism>
<name>L5LLJ9_MYODS</name>
<accession>L5LLJ9</accession>
<evidence type="ECO:0000313" key="2">
    <source>
        <dbReference type="Proteomes" id="UP000010556"/>
    </source>
</evidence>
<evidence type="ECO:0000313" key="1">
    <source>
        <dbReference type="EMBL" id="ELK26866.1"/>
    </source>
</evidence>
<protein>
    <submittedName>
        <fullName evidence="1">Uncharacterized protein</fullName>
    </submittedName>
</protein>